<dbReference type="GO" id="GO:0046872">
    <property type="term" value="F:metal ion binding"/>
    <property type="evidence" value="ECO:0007669"/>
    <property type="project" value="UniProtKB-KW"/>
</dbReference>
<dbReference type="eggNOG" id="COG0535">
    <property type="taxonomic scope" value="Bacteria"/>
</dbReference>
<evidence type="ECO:0000313" key="10">
    <source>
        <dbReference type="Proteomes" id="UP000005801"/>
    </source>
</evidence>
<keyword evidence="4" id="KW-0479">Metal-binding</keyword>
<dbReference type="SFLD" id="SFLDG01386">
    <property type="entry name" value="main_SPASM_domain-containing"/>
    <property type="match status" value="1"/>
</dbReference>
<dbReference type="Pfam" id="PF13186">
    <property type="entry name" value="SPASM"/>
    <property type="match status" value="1"/>
</dbReference>
<evidence type="ECO:0000256" key="3">
    <source>
        <dbReference type="ARBA" id="ARBA00022691"/>
    </source>
</evidence>
<evidence type="ECO:0000256" key="4">
    <source>
        <dbReference type="ARBA" id="ARBA00022723"/>
    </source>
</evidence>
<dbReference type="GO" id="GO:0003824">
    <property type="term" value="F:catalytic activity"/>
    <property type="evidence" value="ECO:0007669"/>
    <property type="project" value="InterPro"/>
</dbReference>
<dbReference type="InterPro" id="IPR006638">
    <property type="entry name" value="Elp3/MiaA/NifB-like_rSAM"/>
</dbReference>
<dbReference type="RefSeq" id="WP_006974883.1">
    <property type="nucleotide sequence ID" value="NZ_ABCS01000076.1"/>
</dbReference>
<dbReference type="Pfam" id="PF04055">
    <property type="entry name" value="Radical_SAM"/>
    <property type="match status" value="1"/>
</dbReference>
<dbReference type="EMBL" id="ABCS01000076">
    <property type="protein sequence ID" value="EDM75982.1"/>
    <property type="molecule type" value="Genomic_DNA"/>
</dbReference>
<dbReference type="InterPro" id="IPR017200">
    <property type="entry name" value="PqqE-like"/>
</dbReference>
<keyword evidence="10" id="KW-1185">Reference proteome</keyword>
<dbReference type="STRING" id="391625.PPSIR1_19954"/>
<dbReference type="SUPFAM" id="SSF102114">
    <property type="entry name" value="Radical SAM enzymes"/>
    <property type="match status" value="1"/>
</dbReference>
<dbReference type="SMART" id="SM00729">
    <property type="entry name" value="Elp3"/>
    <property type="match status" value="1"/>
</dbReference>
<comment type="caution">
    <text evidence="9">The sequence shown here is derived from an EMBL/GenBank/DDBJ whole genome shotgun (WGS) entry which is preliminary data.</text>
</comment>
<dbReference type="InterPro" id="IPR007197">
    <property type="entry name" value="rSAM"/>
</dbReference>
<dbReference type="PIRSF" id="PIRSF037420">
    <property type="entry name" value="PQQ_syn_pqqE"/>
    <property type="match status" value="1"/>
</dbReference>
<keyword evidence="6" id="KW-0411">Iron-sulfur</keyword>
<organism evidence="9 10">
    <name type="scientific">Plesiocystis pacifica SIR-1</name>
    <dbReference type="NCBI Taxonomy" id="391625"/>
    <lineage>
        <taxon>Bacteria</taxon>
        <taxon>Pseudomonadati</taxon>
        <taxon>Myxococcota</taxon>
        <taxon>Polyangia</taxon>
        <taxon>Nannocystales</taxon>
        <taxon>Nannocystaceae</taxon>
        <taxon>Plesiocystis</taxon>
    </lineage>
</organism>
<protein>
    <submittedName>
        <fullName evidence="9">Heme biosynthesis protein</fullName>
    </submittedName>
</protein>
<dbReference type="InterPro" id="IPR013785">
    <property type="entry name" value="Aldolase_TIM"/>
</dbReference>
<evidence type="ECO:0000256" key="1">
    <source>
        <dbReference type="ARBA" id="ARBA00001966"/>
    </source>
</evidence>
<evidence type="ECO:0000256" key="6">
    <source>
        <dbReference type="ARBA" id="ARBA00023014"/>
    </source>
</evidence>
<dbReference type="Proteomes" id="UP000005801">
    <property type="component" value="Unassembled WGS sequence"/>
</dbReference>
<proteinExistence type="predicted"/>
<sequence>MAGRRLDVLSTDFFPAYVVWELTLRCDLACRHCGSRAGPARPVELTTSEAVAVAEELGRMGAREVVLIGGEAYLHEGFLEVVEALARAGVVPVMTTGGRGVDEALARAMAEAGLRRVSVSIDGLEPTHDRMRGFRGSFAAALAALDHCAAAGLSISANTNLNRLNWGDLEALYEQHLRGRVRSWQLQITTPLGRAADRTAMIFQPFDLLELLPRVAALKRRAFAEGVLILPGNNLGYFGPEEGLLRSQTPEGTDHWQGCQAGRFVMGIESDGAVKGCPSLQTAAYVGGKVLERGLAEIWNEAPQLAFTRERSVEDLWGYCRGCVFAKTCLGGCSFTAHAVFGRPGNNPYCHYRARDFAKRGLRERLVPTEAAEGTPFDNGLFEVVEEPLDAPDPEAALEPRELVQITRRPGSTPAQTPRDPAGGGA</sequence>
<dbReference type="PROSITE" id="PS51918">
    <property type="entry name" value="RADICAL_SAM"/>
    <property type="match status" value="1"/>
</dbReference>
<dbReference type="InterPro" id="IPR023885">
    <property type="entry name" value="4Fe4S-binding_SPASM_dom"/>
</dbReference>
<gene>
    <name evidence="9" type="ORF">PPSIR1_19954</name>
</gene>
<keyword evidence="5" id="KW-0408">Iron</keyword>
<evidence type="ECO:0000256" key="5">
    <source>
        <dbReference type="ARBA" id="ARBA00023004"/>
    </source>
</evidence>
<comment type="cofactor">
    <cofactor evidence="1">
        <name>[4Fe-4S] cluster</name>
        <dbReference type="ChEBI" id="CHEBI:49883"/>
    </cofactor>
</comment>
<dbReference type="CDD" id="cd01335">
    <property type="entry name" value="Radical_SAM"/>
    <property type="match status" value="1"/>
</dbReference>
<keyword evidence="3" id="KW-0949">S-adenosyl-L-methionine</keyword>
<dbReference type="InterPro" id="IPR050377">
    <property type="entry name" value="Radical_SAM_PqqE_MftC-like"/>
</dbReference>
<dbReference type="GO" id="GO:0051539">
    <property type="term" value="F:4 iron, 4 sulfur cluster binding"/>
    <property type="evidence" value="ECO:0007669"/>
    <property type="project" value="UniProtKB-KW"/>
</dbReference>
<name>A6GDU3_9BACT</name>
<dbReference type="Gene3D" id="3.20.20.70">
    <property type="entry name" value="Aldolase class I"/>
    <property type="match status" value="1"/>
</dbReference>
<dbReference type="SFLD" id="SFLDS00029">
    <property type="entry name" value="Radical_SAM"/>
    <property type="match status" value="1"/>
</dbReference>
<dbReference type="NCBIfam" id="TIGR04085">
    <property type="entry name" value="rSAM_more_4Fe4S"/>
    <property type="match status" value="1"/>
</dbReference>
<feature type="domain" description="Radical SAM core" evidence="8">
    <location>
        <begin position="12"/>
        <end position="221"/>
    </location>
</feature>
<dbReference type="PANTHER" id="PTHR11228">
    <property type="entry name" value="RADICAL SAM DOMAIN PROTEIN"/>
    <property type="match status" value="1"/>
</dbReference>
<evidence type="ECO:0000259" key="8">
    <source>
        <dbReference type="PROSITE" id="PS51918"/>
    </source>
</evidence>
<dbReference type="OrthoDB" id="9782387at2"/>
<feature type="region of interest" description="Disordered" evidence="7">
    <location>
        <begin position="390"/>
        <end position="426"/>
    </location>
</feature>
<dbReference type="SFLD" id="SFLDG01067">
    <property type="entry name" value="SPASM/twitch_domain_containing"/>
    <property type="match status" value="1"/>
</dbReference>
<accession>A6GDU3</accession>
<evidence type="ECO:0000256" key="2">
    <source>
        <dbReference type="ARBA" id="ARBA00022485"/>
    </source>
</evidence>
<keyword evidence="2" id="KW-0004">4Fe-4S</keyword>
<dbReference type="AlphaFoldDB" id="A6GDU3"/>
<dbReference type="PANTHER" id="PTHR11228:SF7">
    <property type="entry name" value="PQQA PEPTIDE CYCLASE"/>
    <property type="match status" value="1"/>
</dbReference>
<dbReference type="InterPro" id="IPR058240">
    <property type="entry name" value="rSAM_sf"/>
</dbReference>
<evidence type="ECO:0000313" key="9">
    <source>
        <dbReference type="EMBL" id="EDM75982.1"/>
    </source>
</evidence>
<evidence type="ECO:0000256" key="7">
    <source>
        <dbReference type="SAM" id="MobiDB-lite"/>
    </source>
</evidence>
<reference evidence="9 10" key="1">
    <citation type="submission" date="2007-06" db="EMBL/GenBank/DDBJ databases">
        <authorList>
            <person name="Shimkets L."/>
            <person name="Ferriera S."/>
            <person name="Johnson J."/>
            <person name="Kravitz S."/>
            <person name="Beeson K."/>
            <person name="Sutton G."/>
            <person name="Rogers Y.-H."/>
            <person name="Friedman R."/>
            <person name="Frazier M."/>
            <person name="Venter J.C."/>
        </authorList>
    </citation>
    <scope>NUCLEOTIDE SEQUENCE [LARGE SCALE GENOMIC DNA]</scope>
    <source>
        <strain evidence="9 10">SIR-1</strain>
    </source>
</reference>